<comment type="caution">
    <text evidence="1">The sequence shown here is derived from an EMBL/GenBank/DDBJ whole genome shotgun (WGS) entry which is preliminary data.</text>
</comment>
<evidence type="ECO:0000313" key="2">
    <source>
        <dbReference type="Proteomes" id="UP000321157"/>
    </source>
</evidence>
<evidence type="ECO:0000313" key="1">
    <source>
        <dbReference type="EMBL" id="GEN35165.1"/>
    </source>
</evidence>
<protein>
    <submittedName>
        <fullName evidence="1">Uncharacterized protein</fullName>
    </submittedName>
</protein>
<organism evidence="1 2">
    <name type="scientific">Aneurinibacillus danicus</name>
    <dbReference type="NCBI Taxonomy" id="267746"/>
    <lineage>
        <taxon>Bacteria</taxon>
        <taxon>Bacillati</taxon>
        <taxon>Bacillota</taxon>
        <taxon>Bacilli</taxon>
        <taxon>Bacillales</taxon>
        <taxon>Paenibacillaceae</taxon>
        <taxon>Aneurinibacillus group</taxon>
        <taxon>Aneurinibacillus</taxon>
    </lineage>
</organism>
<keyword evidence="2" id="KW-1185">Reference proteome</keyword>
<dbReference type="EMBL" id="BJXX01000119">
    <property type="protein sequence ID" value="GEN35165.1"/>
    <property type="molecule type" value="Genomic_DNA"/>
</dbReference>
<dbReference type="AlphaFoldDB" id="A0A511V880"/>
<sequence>MGEGARRYIDNTLNQAGSGLCSFTMEGYFCGYKNAETIKVVTYPLKNIILT</sequence>
<dbReference type="Proteomes" id="UP000321157">
    <property type="component" value="Unassembled WGS sequence"/>
</dbReference>
<reference evidence="1 2" key="1">
    <citation type="submission" date="2019-07" db="EMBL/GenBank/DDBJ databases">
        <title>Whole genome shotgun sequence of Aneurinibacillus danicus NBRC 102444.</title>
        <authorList>
            <person name="Hosoyama A."/>
            <person name="Uohara A."/>
            <person name="Ohji S."/>
            <person name="Ichikawa N."/>
        </authorList>
    </citation>
    <scope>NUCLEOTIDE SEQUENCE [LARGE SCALE GENOMIC DNA]</scope>
    <source>
        <strain evidence="1 2">NBRC 102444</strain>
    </source>
</reference>
<name>A0A511V880_9BACL</name>
<gene>
    <name evidence="1" type="ORF">ADA01nite_26250</name>
</gene>
<accession>A0A511V880</accession>
<proteinExistence type="predicted"/>